<proteinExistence type="predicted"/>
<evidence type="ECO:0000313" key="2">
    <source>
        <dbReference type="Proteomes" id="UP001524473"/>
    </source>
</evidence>
<dbReference type="Proteomes" id="UP001524473">
    <property type="component" value="Unassembled WGS sequence"/>
</dbReference>
<name>A0ABT1S237_9FIRM</name>
<evidence type="ECO:0000313" key="1">
    <source>
        <dbReference type="EMBL" id="MCQ4840600.1"/>
    </source>
</evidence>
<organism evidence="1 2">
    <name type="scientific">Neglectibacter timonensis</name>
    <dbReference type="NCBI Taxonomy" id="1776382"/>
    <lineage>
        <taxon>Bacteria</taxon>
        <taxon>Bacillati</taxon>
        <taxon>Bacillota</taxon>
        <taxon>Clostridia</taxon>
        <taxon>Eubacteriales</taxon>
        <taxon>Oscillospiraceae</taxon>
        <taxon>Neglectibacter</taxon>
    </lineage>
</organism>
<protein>
    <submittedName>
        <fullName evidence="1">Uncharacterized protein</fullName>
    </submittedName>
</protein>
<dbReference type="GeneID" id="90532188"/>
<reference evidence="1 2" key="1">
    <citation type="submission" date="2022-06" db="EMBL/GenBank/DDBJ databases">
        <title>Isolation of gut microbiota from human fecal samples.</title>
        <authorList>
            <person name="Pamer E.G."/>
            <person name="Barat B."/>
            <person name="Waligurski E."/>
            <person name="Medina S."/>
            <person name="Paddock L."/>
            <person name="Mostad J."/>
        </authorList>
    </citation>
    <scope>NUCLEOTIDE SEQUENCE [LARGE SCALE GENOMIC DNA]</scope>
    <source>
        <strain evidence="1 2">DFI.9.73</strain>
    </source>
</reference>
<dbReference type="EMBL" id="JANFZH010000026">
    <property type="protein sequence ID" value="MCQ4840600.1"/>
    <property type="molecule type" value="Genomic_DNA"/>
</dbReference>
<keyword evidence="2" id="KW-1185">Reference proteome</keyword>
<dbReference type="RefSeq" id="WP_066863249.1">
    <property type="nucleotide sequence ID" value="NZ_CABKVV010000013.1"/>
</dbReference>
<gene>
    <name evidence="1" type="ORF">NE695_11840</name>
</gene>
<sequence length="296" mass="33973">MMNKVTARKREMLPPYRHESEPMGKLLLHLFYSLSAELGCNPKLYHTDGPSTLWVFYPHSIFLCDSLVNDYSVPAAVISQTLKLSFCGSTEAQETGEILLFFSDGSKLIITEKKDISGRDFRQLGDLCVRLETDDPELLTDLRECLRHLDYRNDFLAIRRTRRFRDIFQGLEELNPDTYYQFIPLNGYADPAEACSSLSAEQQERLWLLLLCDGISAPEFDYVLSAFQEGRLNSLFSWELSLRMALDKAHVKISYEENNFHITRSDGSRILYDYAGGSAAEKLFLKILFPAIPSRH</sequence>
<comment type="caution">
    <text evidence="1">The sequence shown here is derived from an EMBL/GenBank/DDBJ whole genome shotgun (WGS) entry which is preliminary data.</text>
</comment>
<accession>A0ABT1S237</accession>